<feature type="domain" description="DUF8129" evidence="2">
    <location>
        <begin position="16"/>
        <end position="70"/>
    </location>
</feature>
<accession>A0ABD5T2E4</accession>
<dbReference type="Proteomes" id="UP001596274">
    <property type="component" value="Unassembled WGS sequence"/>
</dbReference>
<proteinExistence type="predicted"/>
<evidence type="ECO:0000313" key="3">
    <source>
        <dbReference type="EMBL" id="MFC6771414.1"/>
    </source>
</evidence>
<dbReference type="InterPro" id="IPR058442">
    <property type="entry name" value="DUF8129"/>
</dbReference>
<dbReference type="AlphaFoldDB" id="A0ABD5T2E4"/>
<evidence type="ECO:0000313" key="4">
    <source>
        <dbReference type="Proteomes" id="UP001596274"/>
    </source>
</evidence>
<dbReference type="Pfam" id="PF26450">
    <property type="entry name" value="DUF8129"/>
    <property type="match status" value="1"/>
</dbReference>
<gene>
    <name evidence="3" type="ORF">ACFQDD_07795</name>
</gene>
<organism evidence="3 4">
    <name type="scientific">Halorubrum pallidum</name>
    <dbReference type="NCBI Taxonomy" id="1526114"/>
    <lineage>
        <taxon>Archaea</taxon>
        <taxon>Methanobacteriati</taxon>
        <taxon>Methanobacteriota</taxon>
        <taxon>Stenosarchaea group</taxon>
        <taxon>Halobacteria</taxon>
        <taxon>Halobacteriales</taxon>
        <taxon>Haloferacaceae</taxon>
        <taxon>Halorubrum</taxon>
    </lineage>
</organism>
<feature type="region of interest" description="Disordered" evidence="1">
    <location>
        <begin position="1"/>
        <end position="28"/>
    </location>
</feature>
<comment type="caution">
    <text evidence="3">The sequence shown here is derived from an EMBL/GenBank/DDBJ whole genome shotgun (WGS) entry which is preliminary data.</text>
</comment>
<feature type="compositionally biased region" description="Acidic residues" evidence="1">
    <location>
        <begin position="1"/>
        <end position="11"/>
    </location>
</feature>
<evidence type="ECO:0000256" key="1">
    <source>
        <dbReference type="SAM" id="MobiDB-lite"/>
    </source>
</evidence>
<evidence type="ECO:0000259" key="2">
    <source>
        <dbReference type="Pfam" id="PF26450"/>
    </source>
</evidence>
<reference evidence="3 4" key="1">
    <citation type="journal article" date="2019" name="Int. J. Syst. Evol. Microbiol.">
        <title>The Global Catalogue of Microorganisms (GCM) 10K type strain sequencing project: providing services to taxonomists for standard genome sequencing and annotation.</title>
        <authorList>
            <consortium name="The Broad Institute Genomics Platform"/>
            <consortium name="The Broad Institute Genome Sequencing Center for Infectious Disease"/>
            <person name="Wu L."/>
            <person name="Ma J."/>
        </authorList>
    </citation>
    <scope>NUCLEOTIDE SEQUENCE [LARGE SCALE GENOMIC DNA]</scope>
    <source>
        <strain evidence="3 4">PJ61</strain>
    </source>
</reference>
<keyword evidence="4" id="KW-1185">Reference proteome</keyword>
<dbReference type="EMBL" id="JBHSWT010000368">
    <property type="protein sequence ID" value="MFC6771414.1"/>
    <property type="molecule type" value="Genomic_DNA"/>
</dbReference>
<name>A0ABD5T2E4_9EURY</name>
<sequence length="73" mass="8363">MSDTEEQDSDSSDLSPEQRLDPPNTRLINAGITTINDMETLRACVAYENTHQQRVQILRRLEDRASELRSDDT</sequence>
<protein>
    <recommendedName>
        <fullName evidence="2">DUF8129 domain-containing protein</fullName>
    </recommendedName>
</protein>